<evidence type="ECO:0000259" key="1">
    <source>
        <dbReference type="Pfam" id="PF03551"/>
    </source>
</evidence>
<dbReference type="RefSeq" id="WP_212976667.1">
    <property type="nucleotide sequence ID" value="NZ_AP025343.1"/>
</dbReference>
<reference evidence="2 3" key="1">
    <citation type="submission" date="2021-03" db="EMBL/GenBank/DDBJ databases">
        <title>Antimicrobial resistance genes in bacteria isolated from Japanese honey, and their potential for conferring macrolide and lincosamide resistance in the American foulbrood pathogen Paenibacillus larvae.</title>
        <authorList>
            <person name="Okamoto M."/>
            <person name="Kumagai M."/>
            <person name="Kanamori H."/>
            <person name="Takamatsu D."/>
        </authorList>
    </citation>
    <scope>NUCLEOTIDE SEQUENCE [LARGE SCALE GENOMIC DNA]</scope>
    <source>
        <strain evidence="2 3">J34TS1</strain>
    </source>
</reference>
<name>A0A919YBI6_9BACL</name>
<dbReference type="EMBL" id="BORT01000001">
    <property type="protein sequence ID" value="GIO45502.1"/>
    <property type="molecule type" value="Genomic_DNA"/>
</dbReference>
<protein>
    <submittedName>
        <fullName evidence="2">Transcriptional regulator</fullName>
    </submittedName>
</protein>
<dbReference type="InterPro" id="IPR036390">
    <property type="entry name" value="WH_DNA-bd_sf"/>
</dbReference>
<keyword evidence="3" id="KW-1185">Reference proteome</keyword>
<dbReference type="AlphaFoldDB" id="A0A919YBI6"/>
<evidence type="ECO:0000313" key="2">
    <source>
        <dbReference type="EMBL" id="GIO45502.1"/>
    </source>
</evidence>
<dbReference type="Pfam" id="PF03551">
    <property type="entry name" value="PadR"/>
    <property type="match status" value="1"/>
</dbReference>
<evidence type="ECO:0000313" key="3">
    <source>
        <dbReference type="Proteomes" id="UP000682811"/>
    </source>
</evidence>
<dbReference type="InterPro" id="IPR036388">
    <property type="entry name" value="WH-like_DNA-bd_sf"/>
</dbReference>
<dbReference type="SUPFAM" id="SSF46785">
    <property type="entry name" value="Winged helix' DNA-binding domain"/>
    <property type="match status" value="1"/>
</dbReference>
<accession>A0A919YBI6</accession>
<dbReference type="Proteomes" id="UP000682811">
    <property type="component" value="Unassembled WGS sequence"/>
</dbReference>
<comment type="caution">
    <text evidence="2">The sequence shown here is derived from an EMBL/GenBank/DDBJ whole genome shotgun (WGS) entry which is preliminary data.</text>
</comment>
<organism evidence="2 3">
    <name type="scientific">Paenibacillus azoreducens</name>
    <dbReference type="NCBI Taxonomy" id="116718"/>
    <lineage>
        <taxon>Bacteria</taxon>
        <taxon>Bacillati</taxon>
        <taxon>Bacillota</taxon>
        <taxon>Bacilli</taxon>
        <taxon>Bacillales</taxon>
        <taxon>Paenibacillaceae</taxon>
        <taxon>Paenibacillus</taxon>
    </lineage>
</organism>
<feature type="domain" description="Transcription regulator PadR N-terminal" evidence="1">
    <location>
        <begin position="12"/>
        <end position="85"/>
    </location>
</feature>
<dbReference type="InterPro" id="IPR052509">
    <property type="entry name" value="Metal_resp_DNA-bind_regulator"/>
</dbReference>
<dbReference type="Gene3D" id="1.10.10.10">
    <property type="entry name" value="Winged helix-like DNA-binding domain superfamily/Winged helix DNA-binding domain"/>
    <property type="match status" value="1"/>
</dbReference>
<dbReference type="InterPro" id="IPR005149">
    <property type="entry name" value="Tscrpt_reg_PadR_N"/>
</dbReference>
<dbReference type="PANTHER" id="PTHR33169">
    <property type="entry name" value="PADR-FAMILY TRANSCRIPTIONAL REGULATOR"/>
    <property type="match status" value="1"/>
</dbReference>
<sequence>MSTVRLLVLGSILRRGISHGYAVYNDLTSWRAETWTNVKPGSIYHALEKLEAQGMTRTEASNDQVKLGPSRTEYSITAVGKAEFKSLLESALQNFEIQTFAVGIAYMDMLPRPHVIRLLQNRASALKESAAFLTTLPTEEMPTDPSKHPELVGLWKNYLESEIANTLRLIHSIESGKYAFADEQRGGIES</sequence>
<proteinExistence type="predicted"/>
<dbReference type="PANTHER" id="PTHR33169:SF14">
    <property type="entry name" value="TRANSCRIPTIONAL REGULATOR RV3488"/>
    <property type="match status" value="1"/>
</dbReference>
<gene>
    <name evidence="2" type="ORF">J34TS1_02670</name>
</gene>